<dbReference type="EC" id="3.1.26.5" evidence="7 8"/>
<keyword evidence="2 7" id="KW-0819">tRNA processing</keyword>
<evidence type="ECO:0000256" key="6">
    <source>
        <dbReference type="ARBA" id="ARBA00022884"/>
    </source>
</evidence>
<evidence type="ECO:0000256" key="1">
    <source>
        <dbReference type="ARBA" id="ARBA00002663"/>
    </source>
</evidence>
<name>A0AAW5QUX2_9HYPH</name>
<evidence type="ECO:0000256" key="5">
    <source>
        <dbReference type="ARBA" id="ARBA00022801"/>
    </source>
</evidence>
<evidence type="ECO:0000256" key="7">
    <source>
        <dbReference type="HAMAP-Rule" id="MF_00227"/>
    </source>
</evidence>
<dbReference type="SUPFAM" id="SSF54211">
    <property type="entry name" value="Ribosomal protein S5 domain 2-like"/>
    <property type="match status" value="1"/>
</dbReference>
<keyword evidence="5 7" id="KW-0378">Hydrolase</keyword>
<proteinExistence type="inferred from homology"/>
<dbReference type="InterPro" id="IPR014721">
    <property type="entry name" value="Ribsml_uS5_D2-typ_fold_subgr"/>
</dbReference>
<keyword evidence="3 7" id="KW-0540">Nuclease</keyword>
<evidence type="ECO:0000256" key="2">
    <source>
        <dbReference type="ARBA" id="ARBA00022694"/>
    </source>
</evidence>
<sequence>MPGSANALAEPVAPDAPPERLRRRADFLKVARSGRKVAMRSLVLQALHRGDDQAGVRVGFTVSRKVGNAVERNRVRRRLREAVRLRAGSFMRAGYDYVVIGRRAALTTPFARIVTDLETAFRKIHGAPPEKASDQ</sequence>
<dbReference type="GO" id="GO:0042781">
    <property type="term" value="F:3'-tRNA processing endoribonuclease activity"/>
    <property type="evidence" value="ECO:0007669"/>
    <property type="project" value="TreeGrafter"/>
</dbReference>
<dbReference type="Gene3D" id="3.30.230.10">
    <property type="match status" value="1"/>
</dbReference>
<dbReference type="GO" id="GO:0000049">
    <property type="term" value="F:tRNA binding"/>
    <property type="evidence" value="ECO:0007669"/>
    <property type="project" value="UniProtKB-UniRule"/>
</dbReference>
<accession>A0AAW5QUX2</accession>
<reference evidence="9 10" key="1">
    <citation type="submission" date="2022-04" db="EMBL/GenBank/DDBJ databases">
        <authorList>
            <person name="Ye Y.-Q."/>
            <person name="Du Z.-J."/>
        </authorList>
    </citation>
    <scope>NUCLEOTIDE SEQUENCE [LARGE SCALE GENOMIC DNA]</scope>
    <source>
        <strain evidence="9 10">A6E488</strain>
    </source>
</reference>
<dbReference type="PANTHER" id="PTHR33992:SF1">
    <property type="entry name" value="RIBONUCLEASE P PROTEIN COMPONENT"/>
    <property type="match status" value="1"/>
</dbReference>
<evidence type="ECO:0000256" key="8">
    <source>
        <dbReference type="NCBIfam" id="TIGR00188"/>
    </source>
</evidence>
<dbReference type="EMBL" id="JALIDZ010000001">
    <property type="protein sequence ID" value="MCT8970810.1"/>
    <property type="molecule type" value="Genomic_DNA"/>
</dbReference>
<gene>
    <name evidence="7 9" type="primary">rnpA</name>
    <name evidence="9" type="ORF">MUB46_02955</name>
</gene>
<dbReference type="PROSITE" id="PS00648">
    <property type="entry name" value="RIBONUCLEASE_P"/>
    <property type="match status" value="1"/>
</dbReference>
<comment type="function">
    <text evidence="1 7">RNaseP catalyzes the removal of the 5'-leader sequence from pre-tRNA to produce the mature 5'-terminus. It can also cleave other RNA substrates such as 4.5S RNA. The protein component plays an auxiliary but essential role in vivo by binding to the 5'-leader sequence and broadening the substrate specificity of the ribozyme.</text>
</comment>
<organism evidence="9 10">
    <name type="scientific">Microbaculum marinisediminis</name>
    <dbReference type="NCBI Taxonomy" id="2931392"/>
    <lineage>
        <taxon>Bacteria</taxon>
        <taxon>Pseudomonadati</taxon>
        <taxon>Pseudomonadota</taxon>
        <taxon>Alphaproteobacteria</taxon>
        <taxon>Hyphomicrobiales</taxon>
        <taxon>Tepidamorphaceae</taxon>
        <taxon>Microbaculum</taxon>
    </lineage>
</organism>
<keyword evidence="10" id="KW-1185">Reference proteome</keyword>
<dbReference type="HAMAP" id="MF_00227">
    <property type="entry name" value="RNase_P"/>
    <property type="match status" value="1"/>
</dbReference>
<comment type="caution">
    <text evidence="9">The sequence shown here is derived from an EMBL/GenBank/DDBJ whole genome shotgun (WGS) entry which is preliminary data.</text>
</comment>
<evidence type="ECO:0000256" key="3">
    <source>
        <dbReference type="ARBA" id="ARBA00022722"/>
    </source>
</evidence>
<comment type="subunit">
    <text evidence="7">Consists of a catalytic RNA component (M1 or rnpB) and a protein subunit.</text>
</comment>
<keyword evidence="4 7" id="KW-0255">Endonuclease</keyword>
<dbReference type="GO" id="GO:0004526">
    <property type="term" value="F:ribonuclease P activity"/>
    <property type="evidence" value="ECO:0007669"/>
    <property type="project" value="UniProtKB-UniRule"/>
</dbReference>
<evidence type="ECO:0000256" key="4">
    <source>
        <dbReference type="ARBA" id="ARBA00022759"/>
    </source>
</evidence>
<dbReference type="InterPro" id="IPR020568">
    <property type="entry name" value="Ribosomal_Su5_D2-typ_SF"/>
</dbReference>
<dbReference type="PANTHER" id="PTHR33992">
    <property type="entry name" value="RIBONUCLEASE P PROTEIN COMPONENT"/>
    <property type="match status" value="1"/>
</dbReference>
<keyword evidence="6 7" id="KW-0694">RNA-binding</keyword>
<dbReference type="GO" id="GO:0001682">
    <property type="term" value="P:tRNA 5'-leader removal"/>
    <property type="evidence" value="ECO:0007669"/>
    <property type="project" value="UniProtKB-UniRule"/>
</dbReference>
<evidence type="ECO:0000313" key="9">
    <source>
        <dbReference type="EMBL" id="MCT8970810.1"/>
    </source>
</evidence>
<dbReference type="InterPro" id="IPR000100">
    <property type="entry name" value="RNase_P"/>
</dbReference>
<dbReference type="NCBIfam" id="TIGR00188">
    <property type="entry name" value="rnpA"/>
    <property type="match status" value="1"/>
</dbReference>
<protein>
    <recommendedName>
        <fullName evidence="7 8">Ribonuclease P protein component</fullName>
        <shortName evidence="7">RNase P protein</shortName>
        <shortName evidence="7">RNaseP protein</shortName>
        <ecNumber evidence="7 8">3.1.26.5</ecNumber>
    </recommendedName>
    <alternativeName>
        <fullName evidence="7">Protein C5</fullName>
    </alternativeName>
</protein>
<dbReference type="GO" id="GO:0030677">
    <property type="term" value="C:ribonuclease P complex"/>
    <property type="evidence" value="ECO:0007669"/>
    <property type="project" value="TreeGrafter"/>
</dbReference>
<comment type="catalytic activity">
    <reaction evidence="7">
        <text>Endonucleolytic cleavage of RNA, removing 5'-extranucleotides from tRNA precursor.</text>
        <dbReference type="EC" id="3.1.26.5"/>
    </reaction>
</comment>
<dbReference type="AlphaFoldDB" id="A0AAW5QUX2"/>
<dbReference type="Pfam" id="PF00825">
    <property type="entry name" value="Ribonuclease_P"/>
    <property type="match status" value="1"/>
</dbReference>
<comment type="similarity">
    <text evidence="7">Belongs to the RnpA family.</text>
</comment>
<dbReference type="Proteomes" id="UP001320898">
    <property type="component" value="Unassembled WGS sequence"/>
</dbReference>
<dbReference type="InterPro" id="IPR020539">
    <property type="entry name" value="RNase_P_CS"/>
</dbReference>
<evidence type="ECO:0000313" key="10">
    <source>
        <dbReference type="Proteomes" id="UP001320898"/>
    </source>
</evidence>